<dbReference type="KEGG" id="pbp:STSP1_01749"/>
<dbReference type="NCBIfam" id="NF033543">
    <property type="entry name" value="transpos_IS256"/>
    <property type="match status" value="1"/>
</dbReference>
<comment type="function">
    <text evidence="1 6">Required for the transposition of the insertion element.</text>
</comment>
<name>A0A1W6LNI3_9BACT</name>
<dbReference type="EMBL" id="CP021023">
    <property type="protein sequence ID" value="ARN56218.1"/>
    <property type="molecule type" value="Genomic_DNA"/>
</dbReference>
<dbReference type="KEGG" id="pbp:STSP1_00594"/>
<evidence type="ECO:0000256" key="1">
    <source>
        <dbReference type="ARBA" id="ARBA00002190"/>
    </source>
</evidence>
<accession>A0A1W6LNI3</accession>
<keyword evidence="6" id="KW-0814">Transposable element</keyword>
<keyword evidence="3 6" id="KW-0815">Transposition</keyword>
<dbReference type="InterPro" id="IPR001207">
    <property type="entry name" value="Transposase_mutator"/>
</dbReference>
<reference evidence="8" key="2">
    <citation type="journal article" date="2018" name="Environ. Microbiol.">
        <title>Genome biology of a novel lineage of planctomycetes widespread in anoxic aquatic environments.</title>
        <authorList>
            <person name="Spring S."/>
            <person name="Bunk B."/>
            <person name="Sproer C."/>
            <person name="Rohde M."/>
            <person name="Klenk H.P."/>
        </authorList>
    </citation>
    <scope>NUCLEOTIDE SEQUENCE</scope>
    <source>
        <strain evidence="8">ST-PulAB-D4</strain>
    </source>
</reference>
<comment type="similarity">
    <text evidence="2 6">Belongs to the transposase mutator family.</text>
</comment>
<dbReference type="PANTHER" id="PTHR33217">
    <property type="entry name" value="TRANSPOSASE FOR INSERTION SEQUENCE ELEMENT IS1081"/>
    <property type="match status" value="1"/>
</dbReference>
<evidence type="ECO:0000313" key="7">
    <source>
        <dbReference type="EMBL" id="ARN56218.1"/>
    </source>
</evidence>
<evidence type="ECO:0000256" key="6">
    <source>
        <dbReference type="RuleBase" id="RU365089"/>
    </source>
</evidence>
<dbReference type="GO" id="GO:0003677">
    <property type="term" value="F:DNA binding"/>
    <property type="evidence" value="ECO:0007669"/>
    <property type="project" value="UniProtKB-UniRule"/>
</dbReference>
<keyword evidence="5 6" id="KW-0233">DNA recombination</keyword>
<keyword evidence="4 6" id="KW-0238">DNA-binding</keyword>
<reference evidence="9" key="1">
    <citation type="submission" date="2017-04" db="EMBL/GenBank/DDBJ databases">
        <title>Comparative genomics and description of representatives of a novel lineage of planctomycetes thriving in anoxic sediments.</title>
        <authorList>
            <person name="Spring S."/>
            <person name="Bunk B."/>
            <person name="Sproer C."/>
        </authorList>
    </citation>
    <scope>NUCLEOTIDE SEQUENCE [LARGE SCALE GENOMIC DNA]</scope>
    <source>
        <strain evidence="9">ST-PulAB-D4</strain>
    </source>
</reference>
<dbReference type="EMBL" id="CP021023">
    <property type="protein sequence ID" value="ARN57345.1"/>
    <property type="molecule type" value="Genomic_DNA"/>
</dbReference>
<evidence type="ECO:0000256" key="2">
    <source>
        <dbReference type="ARBA" id="ARBA00010961"/>
    </source>
</evidence>
<sequence length="412" mass="48488">MKRNYNTILEKAVEDFLAHSGKSLEDAIRITFETILKAEQDEFLGYVNGCRKDKSTSNKRNGYRQALVQGLQSTFRINIPRDRLGNFQPFFLDLLNSQRGKYDNLAFRLYSKGLTTREIEEIFQELFEQNYSKSSISRITSNFTEYRKLWQNRPLDEDWYIIYIDAVKVKLRRDKVSNESMYVALGLKEDLSRDVLGVYNIPEESSEGWHSVLKDLKERGVKKVLCFAADGLKGLSETVSRVYPSSDFQRCLIHKLRNVLSKVRQNDKKEVASDFKAVFKLEDGSYRLEDGKCELDKFVKKWAKKYSSFENIFPEQERDDYFTYLKYPTKLHRMMYTTNWIEALNRIIRRTVKIRCSFPTEESALNLICARLMEHSETKLMRYKVTSLFACKDELDTMAKERRKISPQGTLR</sequence>
<keyword evidence="9" id="KW-1185">Reference proteome</keyword>
<dbReference type="Proteomes" id="UP000193334">
    <property type="component" value="Chromosome"/>
</dbReference>
<evidence type="ECO:0000256" key="4">
    <source>
        <dbReference type="ARBA" id="ARBA00023125"/>
    </source>
</evidence>
<dbReference type="Pfam" id="PF00872">
    <property type="entry name" value="Transposase_mut"/>
    <property type="match status" value="1"/>
</dbReference>
<evidence type="ECO:0000256" key="3">
    <source>
        <dbReference type="ARBA" id="ARBA00022578"/>
    </source>
</evidence>
<dbReference type="GO" id="GO:0004803">
    <property type="term" value="F:transposase activity"/>
    <property type="evidence" value="ECO:0007669"/>
    <property type="project" value="UniProtKB-UniRule"/>
</dbReference>
<dbReference type="GO" id="GO:0006313">
    <property type="term" value="P:DNA transposition"/>
    <property type="evidence" value="ECO:0007669"/>
    <property type="project" value="UniProtKB-UniRule"/>
</dbReference>
<organism evidence="8 9">
    <name type="scientific">Sedimentisphaera salicampi</name>
    <dbReference type="NCBI Taxonomy" id="1941349"/>
    <lineage>
        <taxon>Bacteria</taxon>
        <taxon>Pseudomonadati</taxon>
        <taxon>Planctomycetota</taxon>
        <taxon>Phycisphaerae</taxon>
        <taxon>Sedimentisphaerales</taxon>
        <taxon>Sedimentisphaeraceae</taxon>
        <taxon>Sedimentisphaera</taxon>
    </lineage>
</organism>
<gene>
    <name evidence="7" type="ORF">STSP1_00594</name>
    <name evidence="8" type="ORF">STSP1_01749</name>
</gene>
<evidence type="ECO:0000313" key="9">
    <source>
        <dbReference type="Proteomes" id="UP000193334"/>
    </source>
</evidence>
<dbReference type="PROSITE" id="PS01007">
    <property type="entry name" value="TRANSPOSASE_MUTATOR"/>
    <property type="match status" value="1"/>
</dbReference>
<evidence type="ECO:0000313" key="8">
    <source>
        <dbReference type="EMBL" id="ARN57345.1"/>
    </source>
</evidence>
<proteinExistence type="inferred from homology"/>
<dbReference type="PANTHER" id="PTHR33217:SF8">
    <property type="entry name" value="MUTATOR FAMILY TRANSPOSASE"/>
    <property type="match status" value="1"/>
</dbReference>
<protein>
    <recommendedName>
        <fullName evidence="6">Mutator family transposase</fullName>
    </recommendedName>
</protein>
<evidence type="ECO:0000256" key="5">
    <source>
        <dbReference type="ARBA" id="ARBA00023172"/>
    </source>
</evidence>
<dbReference type="RefSeq" id="WP_161491578.1">
    <property type="nucleotide sequence ID" value="NZ_CP021023.1"/>
</dbReference>
<dbReference type="AlphaFoldDB" id="A0A1W6LNI3"/>